<protein>
    <recommendedName>
        <fullName evidence="4">Type II secretion system protein M</fullName>
    </recommendedName>
</protein>
<proteinExistence type="predicted"/>
<dbReference type="AlphaFoldDB" id="A0A2N9YHA4"/>
<dbReference type="EMBL" id="CP018889">
    <property type="protein sequence ID" value="AUI69941.1"/>
    <property type="molecule type" value="Genomic_DNA"/>
</dbReference>
<dbReference type="Proteomes" id="UP000234271">
    <property type="component" value="Chromosome"/>
</dbReference>
<gene>
    <name evidence="2" type="ORF">BLE401_15365</name>
</gene>
<dbReference type="KEGG" id="blep:AL038_08945"/>
<name>A0A2N9YHA4_9GAMM</name>
<keyword evidence="3" id="KW-1185">Reference proteome</keyword>
<dbReference type="RefSeq" id="WP_062151988.1">
    <property type="nucleotide sequence ID" value="NZ_CP012373.2"/>
</dbReference>
<organism evidence="2 3">
    <name type="scientific">Beggiatoa leptomitoformis</name>
    <dbReference type="NCBI Taxonomy" id="288004"/>
    <lineage>
        <taxon>Bacteria</taxon>
        <taxon>Pseudomonadati</taxon>
        <taxon>Pseudomonadota</taxon>
        <taxon>Gammaproteobacteria</taxon>
        <taxon>Thiotrichales</taxon>
        <taxon>Thiotrichaceae</taxon>
        <taxon>Beggiatoa</taxon>
    </lineage>
</organism>
<evidence type="ECO:0000313" key="3">
    <source>
        <dbReference type="Proteomes" id="UP000234271"/>
    </source>
</evidence>
<evidence type="ECO:0000313" key="2">
    <source>
        <dbReference type="EMBL" id="AUI69941.1"/>
    </source>
</evidence>
<dbReference type="OrthoDB" id="5700966at2"/>
<evidence type="ECO:0008006" key="4">
    <source>
        <dbReference type="Google" id="ProtNLM"/>
    </source>
</evidence>
<evidence type="ECO:0000256" key="1">
    <source>
        <dbReference type="SAM" id="Phobius"/>
    </source>
</evidence>
<feature type="transmembrane region" description="Helical" evidence="1">
    <location>
        <begin position="17"/>
        <end position="34"/>
    </location>
</feature>
<reference evidence="3" key="1">
    <citation type="submission" date="2016-12" db="EMBL/GenBank/DDBJ databases">
        <title>Complete Genome Sequence of Beggiatoa leptomitiformis D-401.</title>
        <authorList>
            <person name="Fomenkov A."/>
            <person name="Vincze T."/>
            <person name="Grabovich M."/>
            <person name="Anton B.P."/>
            <person name="Dubinina G."/>
            <person name="Orlova M."/>
            <person name="Belousova E."/>
            <person name="Roberts R.J."/>
        </authorList>
    </citation>
    <scope>NUCLEOTIDE SEQUENCE [LARGE SCALE GENOMIC DNA]</scope>
    <source>
        <strain evidence="3">D-401</strain>
    </source>
</reference>
<keyword evidence="1" id="KW-0812">Transmembrane</keyword>
<accession>A0A2N9YHA4</accession>
<keyword evidence="1" id="KW-1133">Transmembrane helix</keyword>
<keyword evidence="1" id="KW-0472">Membrane</keyword>
<dbReference type="STRING" id="288004.AL038_08945"/>
<sequence>MSTPLVTELQNNIRLRLGLWFILFILSAYGLLLLNDYRYKVMGEYTEANKRLAQLQSITQQQYWLERKQQVQTLRLDTESHLWLANSKGLAQANVQAWLSNQLKVAGIKEPRIKAEAAIDATQTALNLWQVTAQVEAPFSVNSVNTLLLAITQNPQWLIIERFEIRSGQSMRFTLVVTAYFLPSANS</sequence>